<comment type="caution">
    <text evidence="11">The sequence shown here is derived from an EMBL/GenBank/DDBJ whole genome shotgun (WGS) entry which is preliminary data.</text>
</comment>
<keyword evidence="7 10" id="KW-0030">Aminoacyl-tRNA synthetase</keyword>
<accession>A0A1F6FR45</accession>
<evidence type="ECO:0000313" key="12">
    <source>
        <dbReference type="Proteomes" id="UP000179230"/>
    </source>
</evidence>
<reference evidence="11 12" key="1">
    <citation type="journal article" date="2016" name="Nat. Commun.">
        <title>Thousands of microbial genomes shed light on interconnected biogeochemical processes in an aquifer system.</title>
        <authorList>
            <person name="Anantharaman K."/>
            <person name="Brown C.T."/>
            <person name="Hug L.A."/>
            <person name="Sharon I."/>
            <person name="Castelle C.J."/>
            <person name="Probst A.J."/>
            <person name="Thomas B.C."/>
            <person name="Singh A."/>
            <person name="Wilkins M.J."/>
            <person name="Karaoz U."/>
            <person name="Brodie E.L."/>
            <person name="Williams K.H."/>
            <person name="Hubbard S.S."/>
            <person name="Banfield J.F."/>
        </authorList>
    </citation>
    <scope>NUCLEOTIDE SEQUENCE [LARGE SCALE GENOMIC DNA]</scope>
</reference>
<evidence type="ECO:0000256" key="6">
    <source>
        <dbReference type="ARBA" id="ARBA00022917"/>
    </source>
</evidence>
<dbReference type="NCBIfam" id="TIGR00233">
    <property type="entry name" value="trpS"/>
    <property type="match status" value="1"/>
</dbReference>
<dbReference type="InterPro" id="IPR002306">
    <property type="entry name" value="Trp-tRNA-ligase"/>
</dbReference>
<dbReference type="AlphaFoldDB" id="A0A1F6FR45"/>
<evidence type="ECO:0000256" key="7">
    <source>
        <dbReference type="ARBA" id="ARBA00023146"/>
    </source>
</evidence>
<protein>
    <recommendedName>
        <fullName evidence="2 9">Tryptophan--tRNA ligase</fullName>
        <ecNumber evidence="2 9">6.1.1.2</ecNumber>
    </recommendedName>
</protein>
<dbReference type="InterPro" id="IPR050203">
    <property type="entry name" value="Trp-tRNA_synthetase"/>
</dbReference>
<evidence type="ECO:0000256" key="2">
    <source>
        <dbReference type="ARBA" id="ARBA00013161"/>
    </source>
</evidence>
<comment type="similarity">
    <text evidence="1 10">Belongs to the class-I aminoacyl-tRNA synthetase family.</text>
</comment>
<keyword evidence="5 10" id="KW-0067">ATP-binding</keyword>
<proteinExistence type="inferred from homology"/>
<evidence type="ECO:0000256" key="3">
    <source>
        <dbReference type="ARBA" id="ARBA00022598"/>
    </source>
</evidence>
<dbReference type="CDD" id="cd00806">
    <property type="entry name" value="TrpRS_core"/>
    <property type="match status" value="1"/>
</dbReference>
<evidence type="ECO:0000256" key="5">
    <source>
        <dbReference type="ARBA" id="ARBA00022840"/>
    </source>
</evidence>
<dbReference type="PROSITE" id="PS00178">
    <property type="entry name" value="AA_TRNA_LIGASE_I"/>
    <property type="match status" value="1"/>
</dbReference>
<dbReference type="SUPFAM" id="SSF52374">
    <property type="entry name" value="Nucleotidylyl transferase"/>
    <property type="match status" value="1"/>
</dbReference>
<evidence type="ECO:0000313" key="11">
    <source>
        <dbReference type="EMBL" id="OGG88342.1"/>
    </source>
</evidence>
<dbReference type="PRINTS" id="PR01039">
    <property type="entry name" value="TRNASYNTHTRP"/>
</dbReference>
<dbReference type="Pfam" id="PF00579">
    <property type="entry name" value="tRNA-synt_1b"/>
    <property type="match status" value="1"/>
</dbReference>
<dbReference type="EMBL" id="MFMT01000023">
    <property type="protein sequence ID" value="OGG88342.1"/>
    <property type="molecule type" value="Genomic_DNA"/>
</dbReference>
<name>A0A1F6FR45_9BACT</name>
<dbReference type="InterPro" id="IPR014729">
    <property type="entry name" value="Rossmann-like_a/b/a_fold"/>
</dbReference>
<dbReference type="FunFam" id="1.10.240.10:FF:000005">
    <property type="entry name" value="Tryptophan--tRNA ligase"/>
    <property type="match status" value="1"/>
</dbReference>
<keyword evidence="4 10" id="KW-0547">Nucleotide-binding</keyword>
<dbReference type="GO" id="GO:0004830">
    <property type="term" value="F:tryptophan-tRNA ligase activity"/>
    <property type="evidence" value="ECO:0007669"/>
    <property type="project" value="UniProtKB-UniRule"/>
</dbReference>
<keyword evidence="3 10" id="KW-0436">Ligase</keyword>
<evidence type="ECO:0000256" key="1">
    <source>
        <dbReference type="ARBA" id="ARBA00005594"/>
    </source>
</evidence>
<evidence type="ECO:0000256" key="10">
    <source>
        <dbReference type="RuleBase" id="RU363036"/>
    </source>
</evidence>
<sequence>MKTTTILTGLQPSGDLHIGNYFGSIKPFLDLYDEQKDSAKFYLMVADYHALTSVRDGSALRRNIYNIVRDYLATGVDPEHVTLFRQSDNPDHMELGWILDCMVSVPFLMQAHSYKDKVTRGLDANAGLFTYPMLMAADILLYNTDLVPVGEDQRQHLEYTREAVTKFNNNYGEILKEPKEVILKNVGVVPGTDGQKMSKSYGNTIPLFGTREEIQKAVMSIVTDSTGDRPENVYAIHSLFRSKGQLESLYSEHTGKYKYLKEALIEDIDSLIAPMREKRNDINDGDIRKILAAGAEKARGISSITMEKIRDVIGINI</sequence>
<evidence type="ECO:0000256" key="4">
    <source>
        <dbReference type="ARBA" id="ARBA00022741"/>
    </source>
</evidence>
<dbReference type="Gene3D" id="3.40.50.620">
    <property type="entry name" value="HUPs"/>
    <property type="match status" value="1"/>
</dbReference>
<dbReference type="Proteomes" id="UP000179230">
    <property type="component" value="Unassembled WGS sequence"/>
</dbReference>
<organism evidence="11 12">
    <name type="scientific">Candidatus Kaiserbacteria bacterium RIFOXYD1_FULL_42_15</name>
    <dbReference type="NCBI Taxonomy" id="1798532"/>
    <lineage>
        <taxon>Bacteria</taxon>
        <taxon>Candidatus Kaiseribacteriota</taxon>
    </lineage>
</organism>
<keyword evidence="6 10" id="KW-0648">Protein biosynthesis</keyword>
<dbReference type="GO" id="GO:0005829">
    <property type="term" value="C:cytosol"/>
    <property type="evidence" value="ECO:0007669"/>
    <property type="project" value="TreeGrafter"/>
</dbReference>
<dbReference type="GO" id="GO:0006436">
    <property type="term" value="P:tryptophanyl-tRNA aminoacylation"/>
    <property type="evidence" value="ECO:0007669"/>
    <property type="project" value="UniProtKB-UniRule"/>
</dbReference>
<gene>
    <name evidence="11" type="ORF">A2592_00820</name>
</gene>
<dbReference type="EC" id="6.1.1.2" evidence="2 9"/>
<dbReference type="InterPro" id="IPR002305">
    <property type="entry name" value="aa-tRNA-synth_Ic"/>
</dbReference>
<dbReference type="GO" id="GO:0005524">
    <property type="term" value="F:ATP binding"/>
    <property type="evidence" value="ECO:0007669"/>
    <property type="project" value="UniProtKB-KW"/>
</dbReference>
<dbReference type="PANTHER" id="PTHR43766">
    <property type="entry name" value="TRYPTOPHAN--TRNA LIGASE, MITOCHONDRIAL"/>
    <property type="match status" value="1"/>
</dbReference>
<evidence type="ECO:0000256" key="9">
    <source>
        <dbReference type="NCBIfam" id="TIGR00233"/>
    </source>
</evidence>
<comment type="catalytic activity">
    <reaction evidence="8">
        <text>tRNA(Trp) + L-tryptophan + ATP = L-tryptophyl-tRNA(Trp) + AMP + diphosphate + H(+)</text>
        <dbReference type="Rhea" id="RHEA:24080"/>
        <dbReference type="Rhea" id="RHEA-COMP:9671"/>
        <dbReference type="Rhea" id="RHEA-COMP:9705"/>
        <dbReference type="ChEBI" id="CHEBI:15378"/>
        <dbReference type="ChEBI" id="CHEBI:30616"/>
        <dbReference type="ChEBI" id="CHEBI:33019"/>
        <dbReference type="ChEBI" id="CHEBI:57912"/>
        <dbReference type="ChEBI" id="CHEBI:78442"/>
        <dbReference type="ChEBI" id="CHEBI:78535"/>
        <dbReference type="ChEBI" id="CHEBI:456215"/>
        <dbReference type="EC" id="6.1.1.2"/>
    </reaction>
</comment>
<dbReference type="PANTHER" id="PTHR43766:SF1">
    <property type="entry name" value="TRYPTOPHAN--TRNA LIGASE, MITOCHONDRIAL"/>
    <property type="match status" value="1"/>
</dbReference>
<dbReference type="InterPro" id="IPR001412">
    <property type="entry name" value="aa-tRNA-synth_I_CS"/>
</dbReference>
<dbReference type="Gene3D" id="1.10.240.10">
    <property type="entry name" value="Tyrosyl-Transfer RNA Synthetase"/>
    <property type="match status" value="1"/>
</dbReference>
<evidence type="ECO:0000256" key="8">
    <source>
        <dbReference type="ARBA" id="ARBA00049929"/>
    </source>
</evidence>